<evidence type="ECO:0000313" key="3">
    <source>
        <dbReference type="Proteomes" id="UP000008142"/>
    </source>
</evidence>
<dbReference type="HOGENOM" id="CLU_831469_0_0_1"/>
<dbReference type="InterPro" id="IPR040976">
    <property type="entry name" value="Pkinase_fungal"/>
</dbReference>
<evidence type="ECO:0000313" key="2">
    <source>
        <dbReference type="EMBL" id="EGC45044.1"/>
    </source>
</evidence>
<evidence type="ECO:0000259" key="1">
    <source>
        <dbReference type="Pfam" id="PF17667"/>
    </source>
</evidence>
<keyword evidence="2" id="KW-0808">Transferase</keyword>
<proteinExistence type="predicted"/>
<dbReference type="OrthoDB" id="5584477at2759"/>
<protein>
    <submittedName>
        <fullName evidence="2">Serine/threonine protein kinase Sgk2</fullName>
    </submittedName>
</protein>
<keyword evidence="2" id="KW-0723">Serine/threonine-protein kinase</keyword>
<dbReference type="PANTHER" id="PTHR38248:SF2">
    <property type="entry name" value="FUNK1 11"/>
    <property type="match status" value="1"/>
</dbReference>
<dbReference type="PANTHER" id="PTHR38248">
    <property type="entry name" value="FUNK1 6"/>
    <property type="match status" value="1"/>
</dbReference>
<dbReference type="STRING" id="544711.F0UFZ5"/>
<name>F0UFZ5_AJEC8</name>
<dbReference type="EMBL" id="DS990638">
    <property type="protein sequence ID" value="EGC45044.1"/>
    <property type="molecule type" value="Genomic_DNA"/>
</dbReference>
<gene>
    <name evidence="2" type="ORF">HCEG_04259</name>
</gene>
<accession>F0UFZ5</accession>
<dbReference type="GO" id="GO:0004674">
    <property type="term" value="F:protein serine/threonine kinase activity"/>
    <property type="evidence" value="ECO:0007669"/>
    <property type="project" value="UniProtKB-KW"/>
</dbReference>
<dbReference type="Proteomes" id="UP000008142">
    <property type="component" value="Unassembled WGS sequence"/>
</dbReference>
<dbReference type="Pfam" id="PF17667">
    <property type="entry name" value="Pkinase_fungal"/>
    <property type="match status" value="1"/>
</dbReference>
<reference evidence="3" key="1">
    <citation type="submission" date="2008-07" db="EMBL/GenBank/DDBJ databases">
        <title>Annotation of Ajellomyces capsulatus strain H88.</title>
        <authorList>
            <person name="Champion M."/>
            <person name="Cuomo C."/>
            <person name="Ma L.-J."/>
            <person name="Henn M.R."/>
            <person name="Sil A."/>
            <person name="Goldman B."/>
            <person name="Young S.K."/>
            <person name="Kodira C.D."/>
            <person name="Zeng Q."/>
            <person name="Koehrsen M."/>
            <person name="Alvarado L."/>
            <person name="Berlin A."/>
            <person name="Borenstein D."/>
            <person name="Chen Z."/>
            <person name="Engels R."/>
            <person name="Freedman E."/>
            <person name="Gellesch M."/>
            <person name="Goldberg J."/>
            <person name="Griggs A."/>
            <person name="Gujja S."/>
            <person name="Heiman D."/>
            <person name="Hepburn T."/>
            <person name="Howarth C."/>
            <person name="Jen D."/>
            <person name="Larson L."/>
            <person name="Lewis B."/>
            <person name="Mehta T."/>
            <person name="Park D."/>
            <person name="Pearson M."/>
            <person name="Roberts A."/>
            <person name="Saif S."/>
            <person name="Shea T."/>
            <person name="Shenoy N."/>
            <person name="Sisk P."/>
            <person name="Stolte C."/>
            <person name="Sykes S."/>
            <person name="Walk T."/>
            <person name="White J."/>
            <person name="Yandava C."/>
            <person name="Klein B."/>
            <person name="McEwen J.G."/>
            <person name="Puccia R."/>
            <person name="Goldman G.H."/>
            <person name="Felipe M.S."/>
            <person name="Nino-Vega G."/>
            <person name="San-Blas G."/>
            <person name="Taylor J."/>
            <person name="Mendoza L."/>
            <person name="Galagan J."/>
            <person name="Nusbaum C."/>
            <person name="Birren B."/>
        </authorList>
    </citation>
    <scope>NUCLEOTIDE SEQUENCE [LARGE SCALE GENOMIC DNA]</scope>
    <source>
        <strain evidence="3">H88</strain>
    </source>
</reference>
<organism evidence="3">
    <name type="scientific">Ajellomyces capsulatus (strain H88)</name>
    <name type="common">Darling's disease fungus</name>
    <name type="synonym">Histoplasma capsulatum</name>
    <dbReference type="NCBI Taxonomy" id="544711"/>
    <lineage>
        <taxon>Eukaryota</taxon>
        <taxon>Fungi</taxon>
        <taxon>Dikarya</taxon>
        <taxon>Ascomycota</taxon>
        <taxon>Pezizomycotina</taxon>
        <taxon>Eurotiomycetes</taxon>
        <taxon>Eurotiomycetidae</taxon>
        <taxon>Onygenales</taxon>
        <taxon>Ajellomycetaceae</taxon>
        <taxon>Histoplasma</taxon>
    </lineage>
</organism>
<dbReference type="VEuPathDB" id="FungiDB:I7I53_00136"/>
<sequence length="334" mass="38355">MSSSGGFVFKKTFFWNHTASTTPQDILVVGKLKKSMEEIKTKGTLLQMSCYVHKVFTAQLTQQFVHMFTICGTKMKVWVFNCLGLYSSSVIDVYENSRQFFQMLVSYTMMSDEELELNIFIARDEGSNKSITIKESENSEEKMLQLGEMLFFQCAIWQLEVELLKLAGQQNVQGVARIIGYSTITNITDMCCNMAFDDRCHNFKSTSSSTIFLFHQSQLLTESCCLDICQKSSSRKCRSLDKRMQAFKQSHSINQTLGDIQEHLAFSVQSAHKSSLFDRNDEELKLHAWYTGNYEDIANTKLGHMSKAENMRFEFILREFSSKLHGVVLLCRIL</sequence>
<feature type="domain" description="Fungal-type protein kinase" evidence="1">
    <location>
        <begin position="18"/>
        <end position="156"/>
    </location>
</feature>
<dbReference type="AlphaFoldDB" id="F0UFZ5"/>
<keyword evidence="2" id="KW-0418">Kinase</keyword>